<comment type="caution">
    <text evidence="1">The sequence shown here is derived from an EMBL/GenBank/DDBJ whole genome shotgun (WGS) entry which is preliminary data.</text>
</comment>
<reference evidence="1 2" key="1">
    <citation type="journal article" date="2019" name="Int. J. Syst. Evol. Microbiol.">
        <title>The Global Catalogue of Microorganisms (GCM) 10K type strain sequencing project: providing services to taxonomists for standard genome sequencing and annotation.</title>
        <authorList>
            <consortium name="The Broad Institute Genomics Platform"/>
            <consortium name="The Broad Institute Genome Sequencing Center for Infectious Disease"/>
            <person name="Wu L."/>
            <person name="Ma J."/>
        </authorList>
    </citation>
    <scope>NUCLEOTIDE SEQUENCE [LARGE SCALE GENOMIC DNA]</scope>
    <source>
        <strain evidence="1 2">SYNS20</strain>
    </source>
</reference>
<dbReference type="Proteomes" id="UP001596443">
    <property type="component" value="Unassembled WGS sequence"/>
</dbReference>
<dbReference type="AlphaFoldDB" id="A0ABD5T529"/>
<dbReference type="EMBL" id="JBHSWX010000001">
    <property type="protein sequence ID" value="MFC6784488.1"/>
    <property type="molecule type" value="Genomic_DNA"/>
</dbReference>
<proteinExistence type="predicted"/>
<keyword evidence="2" id="KW-1185">Reference proteome</keyword>
<name>A0ABD5T529_9EURY</name>
<evidence type="ECO:0000313" key="1">
    <source>
        <dbReference type="EMBL" id="MFC6784488.1"/>
    </source>
</evidence>
<evidence type="ECO:0000313" key="2">
    <source>
        <dbReference type="Proteomes" id="UP001596443"/>
    </source>
</evidence>
<dbReference type="RefSeq" id="WP_284063672.1">
    <property type="nucleotide sequence ID" value="NZ_CP126159.1"/>
</dbReference>
<organism evidence="1 2">
    <name type="scientific">Halobaculum halobium</name>
    <dbReference type="NCBI Taxonomy" id="3032281"/>
    <lineage>
        <taxon>Archaea</taxon>
        <taxon>Methanobacteriati</taxon>
        <taxon>Methanobacteriota</taxon>
        <taxon>Stenosarchaea group</taxon>
        <taxon>Halobacteria</taxon>
        <taxon>Halobacteriales</taxon>
        <taxon>Haloferacaceae</taxon>
        <taxon>Halobaculum</taxon>
    </lineage>
</organism>
<accession>A0ABD5T529</accession>
<protein>
    <submittedName>
        <fullName evidence="1">Uncharacterized protein</fullName>
    </submittedName>
</protein>
<gene>
    <name evidence="1" type="ORF">ACFQFD_00365</name>
</gene>
<sequence length="52" mass="5663">MVWTSPKASTVALAVGELGVSVGREDLISVSDGRLERRTVGFFDVARDQWPT</sequence>
<dbReference type="GeneID" id="81211199"/>